<organism evidence="9 10">
    <name type="scientific">Henriciella mobilis</name>
    <dbReference type="NCBI Taxonomy" id="2305467"/>
    <lineage>
        <taxon>Bacteria</taxon>
        <taxon>Pseudomonadati</taxon>
        <taxon>Pseudomonadota</taxon>
        <taxon>Alphaproteobacteria</taxon>
        <taxon>Hyphomonadales</taxon>
        <taxon>Hyphomonadaceae</taxon>
        <taxon>Henriciella</taxon>
    </lineage>
</organism>
<dbReference type="EMBL" id="QWFX01000013">
    <property type="protein sequence ID" value="RIJ28584.1"/>
    <property type="molecule type" value="Genomic_DNA"/>
</dbReference>
<dbReference type="Pfam" id="PF25954">
    <property type="entry name" value="Beta-barrel_RND_2"/>
    <property type="match status" value="1"/>
</dbReference>
<feature type="domain" description="CusB-like beta-barrel" evidence="8">
    <location>
        <begin position="291"/>
        <end position="331"/>
    </location>
</feature>
<evidence type="ECO:0000259" key="8">
    <source>
        <dbReference type="Pfam" id="PF25954"/>
    </source>
</evidence>
<protein>
    <submittedName>
        <fullName evidence="9">HlyD family secretion protein</fullName>
    </submittedName>
</protein>
<dbReference type="InterPro" id="IPR058625">
    <property type="entry name" value="MdtA-like_BSH"/>
</dbReference>
<evidence type="ECO:0000313" key="9">
    <source>
        <dbReference type="EMBL" id="RIJ28584.1"/>
    </source>
</evidence>
<dbReference type="Pfam" id="PF25917">
    <property type="entry name" value="BSH_RND"/>
    <property type="match status" value="1"/>
</dbReference>
<dbReference type="PRINTS" id="PR01490">
    <property type="entry name" value="RTXTOXIND"/>
</dbReference>
<evidence type="ECO:0000313" key="10">
    <source>
        <dbReference type="Proteomes" id="UP000266385"/>
    </source>
</evidence>
<evidence type="ECO:0000256" key="6">
    <source>
        <dbReference type="SAM" id="Phobius"/>
    </source>
</evidence>
<keyword evidence="3 6" id="KW-1133">Transmembrane helix</keyword>
<name>A0A399RDJ9_9PROT</name>
<dbReference type="InterPro" id="IPR050739">
    <property type="entry name" value="MFP"/>
</dbReference>
<dbReference type="Gene3D" id="2.40.30.170">
    <property type="match status" value="1"/>
</dbReference>
<dbReference type="PANTHER" id="PTHR30386:SF26">
    <property type="entry name" value="TRANSPORT PROTEIN COMB"/>
    <property type="match status" value="1"/>
</dbReference>
<feature type="coiled-coil region" evidence="5">
    <location>
        <begin position="103"/>
        <end position="130"/>
    </location>
</feature>
<dbReference type="Gene3D" id="2.40.50.100">
    <property type="match status" value="1"/>
</dbReference>
<keyword evidence="10" id="KW-1185">Reference proteome</keyword>
<evidence type="ECO:0000256" key="5">
    <source>
        <dbReference type="SAM" id="Coils"/>
    </source>
</evidence>
<accession>A0A399RDJ9</accession>
<sequence length="391" mass="41899">MDGNIPQASMEAETTAPSRFGRAGALLRVKHARLAGGLLAALVLIGFAVQFLIDRAAYVSTADARIASDMIAVSADVSGRITNVAVGEGDRVSAGDVLFTIDDREAVYALAELEAEAERLRAEIAREEMRVLLASSKAGSEVAARTAGTQSAAAALVAARSDYETAQRDFDRTQDLFDKGRVSQAALDQARNVLDTAEQAVHRAEAERERAAAEQRTASISGEEVRLIDYELAVLKAALQKAEARLDAQKVVVDQHTIRSPIDGVVDEVFFDAGEHSLHGFRMALLHDPDTVWVSANIKETNIRHVRPGADVIIKADAYPGVELKGHVSSIHDATIGEAALMPNPNASGVFTKITQRIAVRIDVEPANVQLRPGTMVRVRIRKASGNSARG</sequence>
<keyword evidence="4 6" id="KW-0472">Membrane</keyword>
<keyword evidence="2 6" id="KW-0812">Transmembrane</keyword>
<evidence type="ECO:0000259" key="7">
    <source>
        <dbReference type="Pfam" id="PF25917"/>
    </source>
</evidence>
<evidence type="ECO:0000256" key="4">
    <source>
        <dbReference type="ARBA" id="ARBA00023136"/>
    </source>
</evidence>
<proteinExistence type="predicted"/>
<comment type="caution">
    <text evidence="9">The sequence shown here is derived from an EMBL/GenBank/DDBJ whole genome shotgun (WGS) entry which is preliminary data.</text>
</comment>
<dbReference type="Proteomes" id="UP000266385">
    <property type="component" value="Unassembled WGS sequence"/>
</dbReference>
<evidence type="ECO:0000256" key="1">
    <source>
        <dbReference type="ARBA" id="ARBA00004167"/>
    </source>
</evidence>
<gene>
    <name evidence="9" type="ORF">D1223_11060</name>
</gene>
<reference evidence="9 10" key="1">
    <citation type="submission" date="2018-08" db="EMBL/GenBank/DDBJ databases">
        <title>Henriciella mobilis sp. nov., isolated from seawater.</title>
        <authorList>
            <person name="Cheng H."/>
            <person name="Wu Y.-H."/>
            <person name="Xu X.-W."/>
            <person name="Guo L.-L."/>
        </authorList>
    </citation>
    <scope>NUCLEOTIDE SEQUENCE [LARGE SCALE GENOMIC DNA]</scope>
    <source>
        <strain evidence="9 10">JN25</strain>
    </source>
</reference>
<comment type="subcellular location">
    <subcellularLocation>
        <location evidence="1">Membrane</location>
        <topology evidence="1">Single-pass membrane protein</topology>
    </subcellularLocation>
</comment>
<dbReference type="AlphaFoldDB" id="A0A399RDJ9"/>
<dbReference type="InterPro" id="IPR058792">
    <property type="entry name" value="Beta-barrel_RND_2"/>
</dbReference>
<feature type="coiled-coil region" evidence="5">
    <location>
        <begin position="187"/>
        <end position="252"/>
    </location>
</feature>
<evidence type="ECO:0000256" key="2">
    <source>
        <dbReference type="ARBA" id="ARBA00022692"/>
    </source>
</evidence>
<dbReference type="SUPFAM" id="SSF111369">
    <property type="entry name" value="HlyD-like secretion proteins"/>
    <property type="match status" value="2"/>
</dbReference>
<evidence type="ECO:0000256" key="3">
    <source>
        <dbReference type="ARBA" id="ARBA00022989"/>
    </source>
</evidence>
<dbReference type="Gene3D" id="1.10.287.470">
    <property type="entry name" value="Helix hairpin bin"/>
    <property type="match status" value="1"/>
</dbReference>
<feature type="domain" description="Multidrug resistance protein MdtA-like barrel-sandwich hybrid" evidence="7">
    <location>
        <begin position="71"/>
        <end position="275"/>
    </location>
</feature>
<keyword evidence="5" id="KW-0175">Coiled coil</keyword>
<dbReference type="PANTHER" id="PTHR30386">
    <property type="entry name" value="MEMBRANE FUSION SUBUNIT OF EMRAB-TOLC MULTIDRUG EFFLUX PUMP"/>
    <property type="match status" value="1"/>
</dbReference>
<dbReference type="OrthoDB" id="9811754at2"/>
<dbReference type="GO" id="GO:0016020">
    <property type="term" value="C:membrane"/>
    <property type="evidence" value="ECO:0007669"/>
    <property type="project" value="UniProtKB-SubCell"/>
</dbReference>
<feature type="transmembrane region" description="Helical" evidence="6">
    <location>
        <begin position="34"/>
        <end position="53"/>
    </location>
</feature>